<evidence type="ECO:0000256" key="2">
    <source>
        <dbReference type="ARBA" id="ARBA00022842"/>
    </source>
</evidence>
<accession>A0A176Z8L9</accession>
<comment type="caution">
    <text evidence="3">The sequence shown here is derived from an EMBL/GenBank/DDBJ whole genome shotgun (WGS) entry which is preliminary data.</text>
</comment>
<dbReference type="HAMAP" id="MF_01257">
    <property type="entry name" value="CofD"/>
    <property type="match status" value="1"/>
</dbReference>
<dbReference type="EMBL" id="LUUB01000005">
    <property type="protein sequence ID" value="OAF17040.1"/>
    <property type="molecule type" value="Genomic_DNA"/>
</dbReference>
<dbReference type="InterPro" id="IPR010115">
    <property type="entry name" value="FbiA/CofD"/>
</dbReference>
<keyword evidence="2" id="KW-0460">Magnesium</keyword>
<keyword evidence="1" id="KW-0808">Transferase</keyword>
<dbReference type="Gene3D" id="1.10.8.240">
    <property type="entry name" value="CofD-like domain"/>
    <property type="match status" value="1"/>
</dbReference>
<dbReference type="PANTHER" id="PTHR43007:SF1">
    <property type="entry name" value="2-PHOSPHO-L-LACTATE TRANSFERASE"/>
    <property type="match status" value="1"/>
</dbReference>
<dbReference type="InterPro" id="IPR002882">
    <property type="entry name" value="CofD"/>
</dbReference>
<dbReference type="Gene3D" id="3.40.50.10680">
    <property type="entry name" value="CofD-like domains"/>
    <property type="match status" value="1"/>
</dbReference>
<dbReference type="GO" id="GO:0043743">
    <property type="term" value="F:LPPG:FO 2-phospho-L-lactate transferase activity"/>
    <property type="evidence" value="ECO:0007669"/>
    <property type="project" value="InterPro"/>
</dbReference>
<dbReference type="Proteomes" id="UP000076959">
    <property type="component" value="Unassembled WGS sequence"/>
</dbReference>
<evidence type="ECO:0000256" key="1">
    <source>
        <dbReference type="ARBA" id="ARBA00022679"/>
    </source>
</evidence>
<dbReference type="PANTHER" id="PTHR43007">
    <property type="entry name" value="2-PHOSPHO-L-LACTATE TRANSFERASE"/>
    <property type="match status" value="1"/>
</dbReference>
<dbReference type="NCBIfam" id="TIGR01819">
    <property type="entry name" value="F420_cofD"/>
    <property type="match status" value="1"/>
</dbReference>
<dbReference type="AlphaFoldDB" id="A0A176Z8L9"/>
<dbReference type="SUPFAM" id="SSF142338">
    <property type="entry name" value="CofD-like"/>
    <property type="match status" value="1"/>
</dbReference>
<evidence type="ECO:0000313" key="3">
    <source>
        <dbReference type="EMBL" id="OAF17040.1"/>
    </source>
</evidence>
<sequence length="338" mass="35963">MIRSSSFAANTSLLVEAQNMKVAVLAGGVGGARMALGFARIVPPDDLSIIVNVGDDDRFHGLYVCPDLDTVLYTLSGVVDRTQSWGVADDGTRALEVLRKLDAPGAWMKLGDADLGLHLYRTSRLAQGASLTTVTEDVSHRFDVHCALLPVTDDECPTMVETATGVLRFQEWFVRDRAGPAVTKLCFQSAHKAQVTERVRGALRAADLVVLAPSNPYLSVLPMLEVGGMREALHQAPGLKVAVSPLIGGRAIKGPLVKLMSDLGVGSSNSDIAASYSDLVNVFVLDEGDAQDAANVSHRCALQVEAMHTLIPDGARAEVLARRLIALASTRRTTGAAR</sequence>
<name>A0A176Z8L9_9BRAD</name>
<dbReference type="RefSeq" id="WP_082905388.1">
    <property type="nucleotide sequence ID" value="NZ_LUUB01000005.1"/>
</dbReference>
<protein>
    <recommendedName>
        <fullName evidence="5">2-phospho-L-lactate transferase</fullName>
    </recommendedName>
</protein>
<evidence type="ECO:0000313" key="4">
    <source>
        <dbReference type="Proteomes" id="UP000076959"/>
    </source>
</evidence>
<organism evidence="3 4">
    <name type="scientific">Bradyrhizobium centrolobii</name>
    <dbReference type="NCBI Taxonomy" id="1505087"/>
    <lineage>
        <taxon>Bacteria</taxon>
        <taxon>Pseudomonadati</taxon>
        <taxon>Pseudomonadota</taxon>
        <taxon>Alphaproteobacteria</taxon>
        <taxon>Hyphomicrobiales</taxon>
        <taxon>Nitrobacteraceae</taxon>
        <taxon>Bradyrhizobium</taxon>
    </lineage>
</organism>
<proteinExistence type="inferred from homology"/>
<reference evidence="3 4" key="1">
    <citation type="submission" date="2016-03" db="EMBL/GenBank/DDBJ databases">
        <title>Draft Genome Sequence of the Strain BR 10245 (Bradyrhizobium sp.) isolated from nodules of Centrolobium paraense.</title>
        <authorList>
            <person name="Simoes-Araujo J.L.Sr."/>
            <person name="Barauna A.C."/>
            <person name="Silva K."/>
            <person name="Zilli J.E."/>
        </authorList>
    </citation>
    <scope>NUCLEOTIDE SEQUENCE [LARGE SCALE GENOMIC DNA]</scope>
    <source>
        <strain evidence="3 4">BR 10245</strain>
    </source>
</reference>
<gene>
    <name evidence="3" type="ORF">AYJ54_37485</name>
</gene>
<dbReference type="Pfam" id="PF01933">
    <property type="entry name" value="CofD"/>
    <property type="match status" value="1"/>
</dbReference>
<keyword evidence="4" id="KW-1185">Reference proteome</keyword>
<dbReference type="STRING" id="1505087.AYJ54_37485"/>
<evidence type="ECO:0008006" key="5">
    <source>
        <dbReference type="Google" id="ProtNLM"/>
    </source>
</evidence>
<dbReference type="InterPro" id="IPR038136">
    <property type="entry name" value="CofD-like_dom_sf"/>
</dbReference>
<dbReference type="GO" id="GO:0000287">
    <property type="term" value="F:magnesium ion binding"/>
    <property type="evidence" value="ECO:0007669"/>
    <property type="project" value="InterPro"/>
</dbReference>